<dbReference type="Pfam" id="PF12970">
    <property type="entry name" value="DUF3858"/>
    <property type="match status" value="1"/>
</dbReference>
<dbReference type="EMBL" id="JAKZMM010000001">
    <property type="protein sequence ID" value="MCJ2379112.1"/>
    <property type="molecule type" value="Genomic_DNA"/>
</dbReference>
<feature type="domain" description="DUF3858" evidence="4">
    <location>
        <begin position="466"/>
        <end position="581"/>
    </location>
</feature>
<dbReference type="Gene3D" id="2.60.120.1130">
    <property type="match status" value="1"/>
</dbReference>
<accession>A0ABT0BWM0</accession>
<keyword evidence="6" id="KW-1185">Reference proteome</keyword>
<gene>
    <name evidence="5" type="ORF">MUN53_00490</name>
</gene>
<evidence type="ECO:0000256" key="1">
    <source>
        <dbReference type="SAM" id="SignalP"/>
    </source>
</evidence>
<feature type="signal peptide" evidence="1">
    <location>
        <begin position="1"/>
        <end position="23"/>
    </location>
</feature>
<dbReference type="Pfam" id="PF01841">
    <property type="entry name" value="Transglut_core"/>
    <property type="match status" value="1"/>
</dbReference>
<sequence>MTNLINKIICLLIVLGTAISVSAAPEAEFKKLIKSWTLNTDGSQEFHYNMELTIYSYLAMRSLYGESFIQYNPEYQTLKINSSFTKQKDGTIVKTPDNAFVEVLPRSAADAPAYNHLKEMVVVHTGLELGATIYLDYTITTKAGYLPGLDIFEPIQQASPIKEYSLSVTVPVDKDLSYSLANPQVMAKVNVEEGMRTISWKLKNVKPASLAPMQRIESGDMQYLACSTFENNKEALNYLFGQFDRPESMPLISLAETLTEGKNTDTEKLQAIHSFIVNDFAHSRLSLSETGYHIRPAEDVIRSAYGTDAELINLLYGLLSAAKIETKVCAAYPVKDPQECSILKAVRLFIQAKADGQTYLLTSGSSKMSEIGWIADYCDIRDLKTGEEVDLTPCSPNLSYDVTMKLSDKEVVSSIKANIPSAFVAYSDSKATAFSAGDKNASVSQKENVITVNYQTTGKVESVPGYYLLRLPDSPAGVAHQPYASFNSTRDCNLFLPYAPNETYTYTIEVPANMELSTPTAEKNISNAAGNCILSIKQTGNKVEVSRSLKINSNLIKRADYPAFHALMAAWATMNDTPILFKQK</sequence>
<evidence type="ECO:0000259" key="2">
    <source>
        <dbReference type="Pfam" id="PF01841"/>
    </source>
</evidence>
<organism evidence="5 6">
    <name type="scientific">Parabacteroides faecalis</name>
    <dbReference type="NCBI Taxonomy" id="2924040"/>
    <lineage>
        <taxon>Bacteria</taxon>
        <taxon>Pseudomonadati</taxon>
        <taxon>Bacteroidota</taxon>
        <taxon>Bacteroidia</taxon>
        <taxon>Bacteroidales</taxon>
        <taxon>Tannerellaceae</taxon>
        <taxon>Parabacteroides</taxon>
    </lineage>
</organism>
<dbReference type="InterPro" id="IPR002931">
    <property type="entry name" value="Transglutaminase-like"/>
</dbReference>
<dbReference type="RefSeq" id="WP_243322938.1">
    <property type="nucleotide sequence ID" value="NZ_JAKZMM010000001.1"/>
</dbReference>
<dbReference type="Gene3D" id="2.60.40.3140">
    <property type="match status" value="1"/>
</dbReference>
<feature type="domain" description="DUF3857" evidence="3">
    <location>
        <begin position="41"/>
        <end position="208"/>
    </location>
</feature>
<feature type="domain" description="Transglutaminase-like" evidence="2">
    <location>
        <begin position="253"/>
        <end position="336"/>
    </location>
</feature>
<reference evidence="5 6" key="1">
    <citation type="submission" date="2022-03" db="EMBL/GenBank/DDBJ databases">
        <title>Parabacteroides sp. nov. isolated from swine feces.</title>
        <authorList>
            <person name="Bak J.E."/>
        </authorList>
    </citation>
    <scope>NUCLEOTIDE SEQUENCE [LARGE SCALE GENOMIC DNA]</scope>
    <source>
        <strain evidence="5 6">AGMB00274</strain>
    </source>
</reference>
<feature type="chain" id="PRO_5046427604" evidence="1">
    <location>
        <begin position="24"/>
        <end position="584"/>
    </location>
</feature>
<name>A0ABT0BWM0_9BACT</name>
<dbReference type="InterPro" id="IPR024618">
    <property type="entry name" value="DUF3857"/>
</dbReference>
<dbReference type="InterPro" id="IPR024544">
    <property type="entry name" value="DUF3858"/>
</dbReference>
<evidence type="ECO:0000259" key="3">
    <source>
        <dbReference type="Pfam" id="PF12969"/>
    </source>
</evidence>
<evidence type="ECO:0000313" key="5">
    <source>
        <dbReference type="EMBL" id="MCJ2379112.1"/>
    </source>
</evidence>
<evidence type="ECO:0000313" key="6">
    <source>
        <dbReference type="Proteomes" id="UP001165444"/>
    </source>
</evidence>
<dbReference type="Proteomes" id="UP001165444">
    <property type="component" value="Unassembled WGS sequence"/>
</dbReference>
<dbReference type="Pfam" id="PF12969">
    <property type="entry name" value="DUF3857"/>
    <property type="match status" value="1"/>
</dbReference>
<dbReference type="SUPFAM" id="SSF54001">
    <property type="entry name" value="Cysteine proteinases"/>
    <property type="match status" value="1"/>
</dbReference>
<evidence type="ECO:0000259" key="4">
    <source>
        <dbReference type="Pfam" id="PF12970"/>
    </source>
</evidence>
<proteinExistence type="predicted"/>
<dbReference type="Gene3D" id="3.10.620.30">
    <property type="match status" value="1"/>
</dbReference>
<dbReference type="InterPro" id="IPR038765">
    <property type="entry name" value="Papain-like_cys_pep_sf"/>
</dbReference>
<comment type="caution">
    <text evidence="5">The sequence shown here is derived from an EMBL/GenBank/DDBJ whole genome shotgun (WGS) entry which is preliminary data.</text>
</comment>
<keyword evidence="1" id="KW-0732">Signal</keyword>
<protein>
    <submittedName>
        <fullName evidence="5">DUF3858 domain-containing protein</fullName>
    </submittedName>
</protein>